<feature type="domain" description="Thiamin pyrophosphokinase thiamin-binding" evidence="11">
    <location>
        <begin position="166"/>
        <end position="234"/>
    </location>
</feature>
<comment type="caution">
    <text evidence="12">The sequence shown here is derived from an EMBL/GenBank/DDBJ whole genome shotgun (WGS) entry which is preliminary data.</text>
</comment>
<comment type="similarity">
    <text evidence="2 10">Belongs to the thiamine pyrophosphokinase family.</text>
</comment>
<dbReference type="NCBIfam" id="TIGR01378">
    <property type="entry name" value="thi_PPkinase"/>
    <property type="match status" value="1"/>
</dbReference>
<sequence length="241" mass="26504">MTSVLRPLHCLLPGRERIALLLLNPNIHQIKEQFNVLWGNAVFRVAVDGGANSIYDADNSLVPDIVTGDFDSIRPEVKEYYTQKGCTVTHTDDQDYTDFTKSLAITTKLIREKSLDVSCIVALFCMDNRLDHIFGNMVSLYDAKQMTDLPVYTLAGKSLACLLSKGKHTLEVDTGIEGEYCGLIPLGKPCHVTTTGLKWNLPVGDDPLQFGGLVSTSNGFDGSGMVTIETDNPLLWTMETT</sequence>
<protein>
    <recommendedName>
        <fullName evidence="10">Thiamine pyrophosphokinase</fullName>
        <ecNumber evidence="10">2.7.6.2</ecNumber>
    </recommendedName>
</protein>
<comment type="catalytic activity">
    <reaction evidence="10">
        <text>thiamine + ATP = thiamine diphosphate + AMP + H(+)</text>
        <dbReference type="Rhea" id="RHEA:11576"/>
        <dbReference type="ChEBI" id="CHEBI:15378"/>
        <dbReference type="ChEBI" id="CHEBI:18385"/>
        <dbReference type="ChEBI" id="CHEBI:30616"/>
        <dbReference type="ChEBI" id="CHEBI:58937"/>
        <dbReference type="ChEBI" id="CHEBI:456215"/>
    </reaction>
</comment>
<name>A0A8S4N4S1_OWEFU</name>
<dbReference type="Pfam" id="PF04263">
    <property type="entry name" value="TPK_catalytic"/>
    <property type="match status" value="1"/>
</dbReference>
<dbReference type="SUPFAM" id="SSF63999">
    <property type="entry name" value="Thiamin pyrophosphokinase, catalytic domain"/>
    <property type="match status" value="1"/>
</dbReference>
<comment type="function">
    <text evidence="9">Catalyzes the phosphorylation of thiamine to thiamine pyrophosphate (TPP) utilizing UTP and therefore links the biosynthesis of TPP to pyrimidines metabolism. By producing thiamine pyrophosphate, a cofactor of the mitochondrial pyruvate dehydrogenase indirectly regulates pyruvate oxidation and lipogenesis. Although it can also catalyze thiamine phosphorylation using ATP and CTP in vitro, it does so with significantly lower efficiency and without physiological relevance evidence.</text>
</comment>
<dbReference type="PANTHER" id="PTHR13622:SF8">
    <property type="entry name" value="THIAMIN PYROPHOSPHOKINASE 1"/>
    <property type="match status" value="1"/>
</dbReference>
<comment type="pathway">
    <text evidence="1 10">Cofactor biosynthesis; thiamine diphosphate biosynthesis; thiamine diphosphate from thiamine: step 1/1.</text>
</comment>
<dbReference type="GO" id="GO:0016301">
    <property type="term" value="F:kinase activity"/>
    <property type="evidence" value="ECO:0007669"/>
    <property type="project" value="UniProtKB-UniRule"/>
</dbReference>
<evidence type="ECO:0000256" key="8">
    <source>
        <dbReference type="ARBA" id="ARBA00050898"/>
    </source>
</evidence>
<dbReference type="PANTHER" id="PTHR13622">
    <property type="entry name" value="THIAMIN PYROPHOSPHOKINASE"/>
    <property type="match status" value="1"/>
</dbReference>
<dbReference type="FunFam" id="2.60.120.320:FF:000002">
    <property type="entry name" value="Thiamine pyrophosphokinase"/>
    <property type="match status" value="1"/>
</dbReference>
<dbReference type="Pfam" id="PF04265">
    <property type="entry name" value="TPK_B1_binding"/>
    <property type="match status" value="1"/>
</dbReference>
<evidence type="ECO:0000313" key="12">
    <source>
        <dbReference type="EMBL" id="CAH1775518.1"/>
    </source>
</evidence>
<dbReference type="GO" id="GO:0004788">
    <property type="term" value="F:thiamine diphosphokinase activity"/>
    <property type="evidence" value="ECO:0007669"/>
    <property type="project" value="UniProtKB-UniRule"/>
</dbReference>
<evidence type="ECO:0000256" key="1">
    <source>
        <dbReference type="ARBA" id="ARBA00005078"/>
    </source>
</evidence>
<evidence type="ECO:0000256" key="6">
    <source>
        <dbReference type="ARBA" id="ARBA00022777"/>
    </source>
</evidence>
<keyword evidence="6 10" id="KW-0418">Kinase</keyword>
<keyword evidence="13" id="KW-1185">Reference proteome</keyword>
<dbReference type="InterPro" id="IPR007371">
    <property type="entry name" value="TPK_catalytic"/>
</dbReference>
<dbReference type="InterPro" id="IPR036371">
    <property type="entry name" value="TPK_B1-bd_sf"/>
</dbReference>
<dbReference type="CDD" id="cd07995">
    <property type="entry name" value="TPK"/>
    <property type="match status" value="1"/>
</dbReference>
<dbReference type="Proteomes" id="UP000749559">
    <property type="component" value="Unassembled WGS sequence"/>
</dbReference>
<dbReference type="GO" id="GO:0009229">
    <property type="term" value="P:thiamine diphosphate biosynthetic process"/>
    <property type="evidence" value="ECO:0007669"/>
    <property type="project" value="UniProtKB-UniRule"/>
</dbReference>
<dbReference type="SUPFAM" id="SSF63862">
    <property type="entry name" value="Thiamin pyrophosphokinase, substrate-binding domain"/>
    <property type="match status" value="1"/>
</dbReference>
<dbReference type="AlphaFoldDB" id="A0A8S4N4S1"/>
<comment type="subunit">
    <text evidence="3">Homodimer.</text>
</comment>
<dbReference type="InterPro" id="IPR006282">
    <property type="entry name" value="Thi_PPkinase"/>
</dbReference>
<proteinExistence type="inferred from homology"/>
<evidence type="ECO:0000259" key="11">
    <source>
        <dbReference type="SMART" id="SM00983"/>
    </source>
</evidence>
<accession>A0A8S4N4S1</accession>
<keyword evidence="5 10" id="KW-0547">Nucleotide-binding</keyword>
<dbReference type="InterPro" id="IPR016966">
    <property type="entry name" value="Thiamin_pyrophosphokinase_euk"/>
</dbReference>
<dbReference type="GO" id="GO:0006772">
    <property type="term" value="P:thiamine metabolic process"/>
    <property type="evidence" value="ECO:0007669"/>
    <property type="project" value="InterPro"/>
</dbReference>
<dbReference type="SMART" id="SM00983">
    <property type="entry name" value="TPK_B1_binding"/>
    <property type="match status" value="1"/>
</dbReference>
<evidence type="ECO:0000256" key="5">
    <source>
        <dbReference type="ARBA" id="ARBA00022741"/>
    </source>
</evidence>
<organism evidence="12 13">
    <name type="scientific">Owenia fusiformis</name>
    <name type="common">Polychaete worm</name>
    <dbReference type="NCBI Taxonomy" id="6347"/>
    <lineage>
        <taxon>Eukaryota</taxon>
        <taxon>Metazoa</taxon>
        <taxon>Spiralia</taxon>
        <taxon>Lophotrochozoa</taxon>
        <taxon>Annelida</taxon>
        <taxon>Polychaeta</taxon>
        <taxon>Sedentaria</taxon>
        <taxon>Canalipalpata</taxon>
        <taxon>Sabellida</taxon>
        <taxon>Oweniida</taxon>
        <taxon>Oweniidae</taxon>
        <taxon>Owenia</taxon>
    </lineage>
</organism>
<dbReference type="EC" id="2.7.6.2" evidence="10"/>
<evidence type="ECO:0000313" key="13">
    <source>
        <dbReference type="Proteomes" id="UP000749559"/>
    </source>
</evidence>
<dbReference type="OrthoDB" id="25149at2759"/>
<evidence type="ECO:0000256" key="7">
    <source>
        <dbReference type="ARBA" id="ARBA00022840"/>
    </source>
</evidence>
<dbReference type="Gene3D" id="2.60.120.320">
    <property type="entry name" value="Thiamin pyrophosphokinase, thiamin-binding domain"/>
    <property type="match status" value="1"/>
</dbReference>
<dbReference type="InterPro" id="IPR007373">
    <property type="entry name" value="Thiamin_PyroPKinase_B1-bd"/>
</dbReference>
<dbReference type="GO" id="GO:0030975">
    <property type="term" value="F:thiamine binding"/>
    <property type="evidence" value="ECO:0007669"/>
    <property type="project" value="UniProtKB-UniRule"/>
</dbReference>
<dbReference type="GO" id="GO:0005524">
    <property type="term" value="F:ATP binding"/>
    <property type="evidence" value="ECO:0007669"/>
    <property type="project" value="UniProtKB-UniRule"/>
</dbReference>
<dbReference type="PIRSF" id="PIRSF031057">
    <property type="entry name" value="Thiamin_pyrophosphokinase"/>
    <property type="match status" value="1"/>
</dbReference>
<reference evidence="12" key="1">
    <citation type="submission" date="2022-03" db="EMBL/GenBank/DDBJ databases">
        <authorList>
            <person name="Martin C."/>
        </authorList>
    </citation>
    <scope>NUCLEOTIDE SEQUENCE</scope>
</reference>
<evidence type="ECO:0000256" key="4">
    <source>
        <dbReference type="ARBA" id="ARBA00022679"/>
    </source>
</evidence>
<dbReference type="GO" id="GO:0005829">
    <property type="term" value="C:cytosol"/>
    <property type="evidence" value="ECO:0007669"/>
    <property type="project" value="UniProtKB-ARBA"/>
</dbReference>
<evidence type="ECO:0000256" key="3">
    <source>
        <dbReference type="ARBA" id="ARBA00011738"/>
    </source>
</evidence>
<dbReference type="Gene3D" id="3.40.50.10240">
    <property type="entry name" value="Thiamin pyrophosphokinase, catalytic domain"/>
    <property type="match status" value="1"/>
</dbReference>
<keyword evidence="7 10" id="KW-0067">ATP-binding</keyword>
<evidence type="ECO:0000256" key="2">
    <source>
        <dbReference type="ARBA" id="ARBA00006785"/>
    </source>
</evidence>
<evidence type="ECO:0000256" key="9">
    <source>
        <dbReference type="ARBA" id="ARBA00055888"/>
    </source>
</evidence>
<comment type="catalytic activity">
    <reaction evidence="8">
        <text>thiamine + UTP = thiamine diphosphate + UMP + H(+)</text>
        <dbReference type="Rhea" id="RHEA:79423"/>
        <dbReference type="ChEBI" id="CHEBI:15378"/>
        <dbReference type="ChEBI" id="CHEBI:18385"/>
        <dbReference type="ChEBI" id="CHEBI:46398"/>
        <dbReference type="ChEBI" id="CHEBI:57865"/>
        <dbReference type="ChEBI" id="CHEBI:58937"/>
    </reaction>
    <physiologicalReaction direction="left-to-right" evidence="8">
        <dbReference type="Rhea" id="RHEA:79424"/>
    </physiologicalReaction>
</comment>
<gene>
    <name evidence="12" type="ORF">OFUS_LOCUS2814</name>
</gene>
<dbReference type="EMBL" id="CAIIXF020000001">
    <property type="protein sequence ID" value="CAH1775518.1"/>
    <property type="molecule type" value="Genomic_DNA"/>
</dbReference>
<evidence type="ECO:0000256" key="10">
    <source>
        <dbReference type="PIRNR" id="PIRNR031057"/>
    </source>
</evidence>
<dbReference type="FunFam" id="3.40.50.10240:FF:000006">
    <property type="entry name" value="Thiamin pyrophosphokinase 1"/>
    <property type="match status" value="1"/>
</dbReference>
<dbReference type="InterPro" id="IPR036759">
    <property type="entry name" value="TPK_catalytic_sf"/>
</dbReference>
<keyword evidence="4 10" id="KW-0808">Transferase</keyword>